<name>A0A6A6RTJ7_9PLEO</name>
<keyword evidence="6" id="KW-0234">DNA repair</keyword>
<evidence type="ECO:0000259" key="11">
    <source>
        <dbReference type="PROSITE" id="PS51068"/>
    </source>
</evidence>
<gene>
    <name evidence="12" type="ORF">P280DRAFT_456786</name>
</gene>
<dbReference type="InterPro" id="IPR035937">
    <property type="entry name" value="FPG_N"/>
</dbReference>
<dbReference type="Gene3D" id="3.20.190.10">
    <property type="entry name" value="MutM-like, N-terminal"/>
    <property type="match status" value="1"/>
</dbReference>
<evidence type="ECO:0000256" key="9">
    <source>
        <dbReference type="ARBA" id="ARBA00023295"/>
    </source>
</evidence>
<dbReference type="Pfam" id="PF01149">
    <property type="entry name" value="Fapy_DNA_glyco"/>
    <property type="match status" value="1"/>
</dbReference>
<organism evidence="12 13">
    <name type="scientific">Massarina eburnea CBS 473.64</name>
    <dbReference type="NCBI Taxonomy" id="1395130"/>
    <lineage>
        <taxon>Eukaryota</taxon>
        <taxon>Fungi</taxon>
        <taxon>Dikarya</taxon>
        <taxon>Ascomycota</taxon>
        <taxon>Pezizomycotina</taxon>
        <taxon>Dothideomycetes</taxon>
        <taxon>Pleosporomycetidae</taxon>
        <taxon>Pleosporales</taxon>
        <taxon>Massarineae</taxon>
        <taxon>Massarinaceae</taxon>
        <taxon>Massarina</taxon>
    </lineage>
</organism>
<keyword evidence="3" id="KW-0227">DNA damage</keyword>
<dbReference type="SUPFAM" id="SSF81624">
    <property type="entry name" value="N-terminal domain of MutM-like DNA repair proteins"/>
    <property type="match status" value="1"/>
</dbReference>
<dbReference type="CDD" id="cd08972">
    <property type="entry name" value="PF_Nei_N"/>
    <property type="match status" value="1"/>
</dbReference>
<evidence type="ECO:0000256" key="10">
    <source>
        <dbReference type="SAM" id="MobiDB-lite"/>
    </source>
</evidence>
<dbReference type="PANTHER" id="PTHR22993">
    <property type="entry name" value="FORMAMIDOPYRIMIDINE-DNA GLYCOSYLASE"/>
    <property type="match status" value="1"/>
</dbReference>
<keyword evidence="5" id="KW-0238">DNA-binding</keyword>
<protein>
    <recommendedName>
        <fullName evidence="11">Formamidopyrimidine-DNA glycosylase catalytic domain-containing protein</fullName>
    </recommendedName>
</protein>
<dbReference type="InterPro" id="IPR012319">
    <property type="entry name" value="FPG_cat"/>
</dbReference>
<evidence type="ECO:0000256" key="8">
    <source>
        <dbReference type="ARBA" id="ARBA00023268"/>
    </source>
</evidence>
<comment type="catalytic activity">
    <reaction evidence="1">
        <text>Hydrolysis of DNA containing ring-opened 7-methylguanine residues, releasing 2,6-diamino-4-hydroxy-5-(N-methyl)formamidopyrimidine.</text>
        <dbReference type="EC" id="3.2.2.23"/>
    </reaction>
</comment>
<dbReference type="FunFam" id="1.10.8.50:FF:000009">
    <property type="entry name" value="Formamidopyrimidine-DNA glycosylase"/>
    <property type="match status" value="1"/>
</dbReference>
<evidence type="ECO:0000256" key="6">
    <source>
        <dbReference type="ARBA" id="ARBA00023204"/>
    </source>
</evidence>
<dbReference type="SUPFAM" id="SSF46946">
    <property type="entry name" value="S13-like H2TH domain"/>
    <property type="match status" value="1"/>
</dbReference>
<dbReference type="PROSITE" id="PS51068">
    <property type="entry name" value="FPG_CAT"/>
    <property type="match status" value="1"/>
</dbReference>
<dbReference type="EMBL" id="MU006791">
    <property type="protein sequence ID" value="KAF2638011.1"/>
    <property type="molecule type" value="Genomic_DNA"/>
</dbReference>
<sequence length="426" mass="47628">MPEIAEIARVVHFLRKYAVGRIVKTVKTQEDTIVYGKVGTSTAEFEQAMTGKRIIDAKQQGKYFWLEMESAPHPLMHLGMSGWMKFSNDDTAYYRPAKSGEADWPPKFWKFVLGLEGDPKCEIAFVDARRLGRIRLVDAKAEEMRKTTPLKENGPDPVLDSDVLTVEWLSKKLSSKKVPVKALLLNQANISGIGNWVGDEIMYQARLHPEQYSNTFTDAQVKQLHDAMMYVCNTAVDALAESEKFPSDWLMKHRWDKGKKNGGKLPNGDKVTFLTVGGRTSAVVPSVQKKTGTVAGDVSGEIDDVSEEETKPKKGERKESKAKKEEEGEEETKPKKGGRKKSKAKKEEEGEESEPEKLPKSTKRGRKKVEEEVKAEGEEEEEEAPVAKKQKPAANGSKLKGRKGEAESMKTEDTGGRRRSGRLSKD</sequence>
<dbReference type="GO" id="GO:0003906">
    <property type="term" value="F:DNA-(apurinic or apyrimidinic site) endonuclease activity"/>
    <property type="evidence" value="ECO:0007669"/>
    <property type="project" value="InterPro"/>
</dbReference>
<dbReference type="GO" id="GO:0008534">
    <property type="term" value="F:oxidized purine nucleobase lesion DNA N-glycosylase activity"/>
    <property type="evidence" value="ECO:0007669"/>
    <property type="project" value="UniProtKB-EC"/>
</dbReference>
<evidence type="ECO:0000313" key="12">
    <source>
        <dbReference type="EMBL" id="KAF2638011.1"/>
    </source>
</evidence>
<keyword evidence="4" id="KW-0378">Hydrolase</keyword>
<evidence type="ECO:0000256" key="5">
    <source>
        <dbReference type="ARBA" id="ARBA00023125"/>
    </source>
</evidence>
<dbReference type="PANTHER" id="PTHR22993:SF9">
    <property type="entry name" value="FORMAMIDOPYRIMIDINE-DNA GLYCOSYLASE"/>
    <property type="match status" value="1"/>
</dbReference>
<keyword evidence="8" id="KW-0511">Multifunctional enzyme</keyword>
<evidence type="ECO:0000256" key="1">
    <source>
        <dbReference type="ARBA" id="ARBA00001668"/>
    </source>
</evidence>
<dbReference type="SMART" id="SM00898">
    <property type="entry name" value="Fapy_DNA_glyco"/>
    <property type="match status" value="1"/>
</dbReference>
<accession>A0A6A6RTJ7</accession>
<feature type="region of interest" description="Disordered" evidence="10">
    <location>
        <begin position="294"/>
        <end position="426"/>
    </location>
</feature>
<keyword evidence="13" id="KW-1185">Reference proteome</keyword>
<proteinExistence type="inferred from homology"/>
<feature type="compositionally biased region" description="Basic and acidic residues" evidence="10">
    <location>
        <begin position="402"/>
        <end position="416"/>
    </location>
</feature>
<keyword evidence="9" id="KW-0326">Glycosidase</keyword>
<dbReference type="AlphaFoldDB" id="A0A6A6RTJ7"/>
<dbReference type="GO" id="GO:0016829">
    <property type="term" value="F:lyase activity"/>
    <property type="evidence" value="ECO:0007669"/>
    <property type="project" value="UniProtKB-KW"/>
</dbReference>
<dbReference type="GO" id="GO:0008270">
    <property type="term" value="F:zinc ion binding"/>
    <property type="evidence" value="ECO:0007669"/>
    <property type="project" value="InterPro"/>
</dbReference>
<dbReference type="GO" id="GO:0005634">
    <property type="term" value="C:nucleus"/>
    <property type="evidence" value="ECO:0007669"/>
    <property type="project" value="TreeGrafter"/>
</dbReference>
<feature type="compositionally biased region" description="Basic residues" evidence="10">
    <location>
        <begin position="417"/>
        <end position="426"/>
    </location>
</feature>
<evidence type="ECO:0000313" key="13">
    <source>
        <dbReference type="Proteomes" id="UP000799753"/>
    </source>
</evidence>
<evidence type="ECO:0000256" key="2">
    <source>
        <dbReference type="ARBA" id="ARBA00009409"/>
    </source>
</evidence>
<dbReference type="Proteomes" id="UP000799753">
    <property type="component" value="Unassembled WGS sequence"/>
</dbReference>
<keyword evidence="7" id="KW-0456">Lyase</keyword>
<comment type="similarity">
    <text evidence="2">Belongs to the FPG family.</text>
</comment>
<dbReference type="SMART" id="SM01232">
    <property type="entry name" value="H2TH"/>
    <property type="match status" value="1"/>
</dbReference>
<feature type="compositionally biased region" description="Basic and acidic residues" evidence="10">
    <location>
        <begin position="308"/>
        <end position="334"/>
    </location>
</feature>
<dbReference type="GO" id="GO:0003684">
    <property type="term" value="F:damaged DNA binding"/>
    <property type="evidence" value="ECO:0007669"/>
    <property type="project" value="InterPro"/>
</dbReference>
<feature type="domain" description="Formamidopyrimidine-DNA glycosylase catalytic" evidence="11">
    <location>
        <begin position="2"/>
        <end position="132"/>
    </location>
</feature>
<dbReference type="InterPro" id="IPR010979">
    <property type="entry name" value="Ribosomal_uS13-like_H2TH"/>
</dbReference>
<dbReference type="Gene3D" id="1.10.8.50">
    <property type="match status" value="1"/>
</dbReference>
<dbReference type="GO" id="GO:0006284">
    <property type="term" value="P:base-excision repair"/>
    <property type="evidence" value="ECO:0007669"/>
    <property type="project" value="InterPro"/>
</dbReference>
<evidence type="ECO:0000256" key="3">
    <source>
        <dbReference type="ARBA" id="ARBA00022763"/>
    </source>
</evidence>
<dbReference type="Pfam" id="PF06831">
    <property type="entry name" value="H2TH"/>
    <property type="match status" value="1"/>
</dbReference>
<evidence type="ECO:0000256" key="4">
    <source>
        <dbReference type="ARBA" id="ARBA00022801"/>
    </source>
</evidence>
<reference evidence="12" key="1">
    <citation type="journal article" date="2020" name="Stud. Mycol.">
        <title>101 Dothideomycetes genomes: a test case for predicting lifestyles and emergence of pathogens.</title>
        <authorList>
            <person name="Haridas S."/>
            <person name="Albert R."/>
            <person name="Binder M."/>
            <person name="Bloem J."/>
            <person name="Labutti K."/>
            <person name="Salamov A."/>
            <person name="Andreopoulos B."/>
            <person name="Baker S."/>
            <person name="Barry K."/>
            <person name="Bills G."/>
            <person name="Bluhm B."/>
            <person name="Cannon C."/>
            <person name="Castanera R."/>
            <person name="Culley D."/>
            <person name="Daum C."/>
            <person name="Ezra D."/>
            <person name="Gonzalez J."/>
            <person name="Henrissat B."/>
            <person name="Kuo A."/>
            <person name="Liang C."/>
            <person name="Lipzen A."/>
            <person name="Lutzoni F."/>
            <person name="Magnuson J."/>
            <person name="Mondo S."/>
            <person name="Nolan M."/>
            <person name="Ohm R."/>
            <person name="Pangilinan J."/>
            <person name="Park H.-J."/>
            <person name="Ramirez L."/>
            <person name="Alfaro M."/>
            <person name="Sun H."/>
            <person name="Tritt A."/>
            <person name="Yoshinaga Y."/>
            <person name="Zwiers L.-H."/>
            <person name="Turgeon B."/>
            <person name="Goodwin S."/>
            <person name="Spatafora J."/>
            <person name="Crous P."/>
            <person name="Grigoriev I."/>
        </authorList>
    </citation>
    <scope>NUCLEOTIDE SEQUENCE</scope>
    <source>
        <strain evidence="12">CBS 473.64</strain>
    </source>
</reference>
<dbReference type="InterPro" id="IPR015886">
    <property type="entry name" value="H2TH_FPG"/>
</dbReference>
<feature type="compositionally biased region" description="Basic residues" evidence="10">
    <location>
        <begin position="335"/>
        <end position="344"/>
    </location>
</feature>
<evidence type="ECO:0000256" key="7">
    <source>
        <dbReference type="ARBA" id="ARBA00023239"/>
    </source>
</evidence>
<dbReference type="OrthoDB" id="444592at2759"/>